<dbReference type="GO" id="GO:0043386">
    <property type="term" value="P:mycotoxin biosynthetic process"/>
    <property type="evidence" value="ECO:0007669"/>
    <property type="project" value="UniProtKB-ARBA"/>
</dbReference>
<dbReference type="CDD" id="cd11060">
    <property type="entry name" value="CYP57A1-like"/>
    <property type="match status" value="1"/>
</dbReference>
<dbReference type="Proteomes" id="UP001149165">
    <property type="component" value="Unassembled WGS sequence"/>
</dbReference>
<keyword evidence="11" id="KW-0812">Transmembrane</keyword>
<keyword evidence="8 10" id="KW-0503">Monooxygenase</keyword>
<dbReference type="InterPro" id="IPR017972">
    <property type="entry name" value="Cyt_P450_CS"/>
</dbReference>
<feature type="binding site" description="axial binding residue" evidence="9">
    <location>
        <position position="461"/>
    </location>
    <ligand>
        <name>heme</name>
        <dbReference type="ChEBI" id="CHEBI:30413"/>
    </ligand>
    <ligandPart>
        <name>Fe</name>
        <dbReference type="ChEBI" id="CHEBI:18248"/>
    </ligandPart>
</feature>
<organism evidence="12 13">
    <name type="scientific">Penicillium angulare</name>
    <dbReference type="NCBI Taxonomy" id="116970"/>
    <lineage>
        <taxon>Eukaryota</taxon>
        <taxon>Fungi</taxon>
        <taxon>Dikarya</taxon>
        <taxon>Ascomycota</taxon>
        <taxon>Pezizomycotina</taxon>
        <taxon>Eurotiomycetes</taxon>
        <taxon>Eurotiomycetidae</taxon>
        <taxon>Eurotiales</taxon>
        <taxon>Aspergillaceae</taxon>
        <taxon>Penicillium</taxon>
    </lineage>
</organism>
<protein>
    <recommendedName>
        <fullName evidence="14">Cytochrome P450</fullName>
    </recommendedName>
</protein>
<dbReference type="Pfam" id="PF00067">
    <property type="entry name" value="p450"/>
    <property type="match status" value="1"/>
</dbReference>
<evidence type="ECO:0000256" key="10">
    <source>
        <dbReference type="RuleBase" id="RU000461"/>
    </source>
</evidence>
<evidence type="ECO:0000256" key="11">
    <source>
        <dbReference type="SAM" id="Phobius"/>
    </source>
</evidence>
<evidence type="ECO:0000256" key="9">
    <source>
        <dbReference type="PIRSR" id="PIRSR602403-1"/>
    </source>
</evidence>
<keyword evidence="13" id="KW-1185">Reference proteome</keyword>
<evidence type="ECO:0000256" key="1">
    <source>
        <dbReference type="ARBA" id="ARBA00001971"/>
    </source>
</evidence>
<reference evidence="12" key="2">
    <citation type="journal article" date="2023" name="IMA Fungus">
        <title>Comparative genomic study of the Penicillium genus elucidates a diverse pangenome and 15 lateral gene transfer events.</title>
        <authorList>
            <person name="Petersen C."/>
            <person name="Sorensen T."/>
            <person name="Nielsen M.R."/>
            <person name="Sondergaard T.E."/>
            <person name="Sorensen J.L."/>
            <person name="Fitzpatrick D.A."/>
            <person name="Frisvad J.C."/>
            <person name="Nielsen K.L."/>
        </authorList>
    </citation>
    <scope>NUCLEOTIDE SEQUENCE</scope>
    <source>
        <strain evidence="12">IBT 30069</strain>
    </source>
</reference>
<evidence type="ECO:0000256" key="4">
    <source>
        <dbReference type="ARBA" id="ARBA00022617"/>
    </source>
</evidence>
<dbReference type="EMBL" id="JAPQKH010000001">
    <property type="protein sequence ID" value="KAJ5115664.1"/>
    <property type="molecule type" value="Genomic_DNA"/>
</dbReference>
<dbReference type="GO" id="GO:0020037">
    <property type="term" value="F:heme binding"/>
    <property type="evidence" value="ECO:0007669"/>
    <property type="project" value="InterPro"/>
</dbReference>
<gene>
    <name evidence="12" type="ORF">N7456_000012</name>
</gene>
<dbReference type="InterPro" id="IPR036396">
    <property type="entry name" value="Cyt_P450_sf"/>
</dbReference>
<evidence type="ECO:0000313" key="13">
    <source>
        <dbReference type="Proteomes" id="UP001149165"/>
    </source>
</evidence>
<dbReference type="PANTHER" id="PTHR24305">
    <property type="entry name" value="CYTOCHROME P450"/>
    <property type="match status" value="1"/>
</dbReference>
<dbReference type="PROSITE" id="PS00086">
    <property type="entry name" value="CYTOCHROME_P450"/>
    <property type="match status" value="1"/>
</dbReference>
<dbReference type="OrthoDB" id="3934656at2759"/>
<name>A0A9W9GB81_9EURO</name>
<dbReference type="InterPro" id="IPR001128">
    <property type="entry name" value="Cyt_P450"/>
</dbReference>
<keyword evidence="11" id="KW-1133">Transmembrane helix</keyword>
<evidence type="ECO:0008006" key="14">
    <source>
        <dbReference type="Google" id="ProtNLM"/>
    </source>
</evidence>
<evidence type="ECO:0000313" key="12">
    <source>
        <dbReference type="EMBL" id="KAJ5115664.1"/>
    </source>
</evidence>
<dbReference type="Gene3D" id="1.10.630.10">
    <property type="entry name" value="Cytochrome P450"/>
    <property type="match status" value="1"/>
</dbReference>
<dbReference type="InterPro" id="IPR002403">
    <property type="entry name" value="Cyt_P450_E_grp-IV"/>
</dbReference>
<evidence type="ECO:0000256" key="8">
    <source>
        <dbReference type="ARBA" id="ARBA00023033"/>
    </source>
</evidence>
<feature type="transmembrane region" description="Helical" evidence="11">
    <location>
        <begin position="15"/>
        <end position="36"/>
    </location>
</feature>
<comment type="similarity">
    <text evidence="3 10">Belongs to the cytochrome P450 family.</text>
</comment>
<dbReference type="SUPFAM" id="SSF48264">
    <property type="entry name" value="Cytochrome P450"/>
    <property type="match status" value="1"/>
</dbReference>
<comment type="pathway">
    <text evidence="2">Secondary metabolite biosynthesis.</text>
</comment>
<dbReference type="PANTHER" id="PTHR24305:SF175">
    <property type="entry name" value="CYTOCHROME P450 MONOOXYGENASE PKFB"/>
    <property type="match status" value="1"/>
</dbReference>
<evidence type="ECO:0000256" key="3">
    <source>
        <dbReference type="ARBA" id="ARBA00010617"/>
    </source>
</evidence>
<keyword evidence="6 10" id="KW-0560">Oxidoreductase</keyword>
<evidence type="ECO:0000256" key="6">
    <source>
        <dbReference type="ARBA" id="ARBA00023002"/>
    </source>
</evidence>
<reference evidence="12" key="1">
    <citation type="submission" date="2022-11" db="EMBL/GenBank/DDBJ databases">
        <authorList>
            <person name="Petersen C."/>
        </authorList>
    </citation>
    <scope>NUCLEOTIDE SEQUENCE</scope>
    <source>
        <strain evidence="12">IBT 30069</strain>
    </source>
</reference>
<dbReference type="PRINTS" id="PR00465">
    <property type="entry name" value="EP450IV"/>
</dbReference>
<comment type="caution">
    <text evidence="12">The sequence shown here is derived from an EMBL/GenBank/DDBJ whole genome shotgun (WGS) entry which is preliminary data.</text>
</comment>
<keyword evidence="11" id="KW-0472">Membrane</keyword>
<dbReference type="AlphaFoldDB" id="A0A9W9GB81"/>
<keyword evidence="7 9" id="KW-0408">Iron</keyword>
<evidence type="ECO:0000256" key="7">
    <source>
        <dbReference type="ARBA" id="ARBA00023004"/>
    </source>
</evidence>
<evidence type="ECO:0000256" key="5">
    <source>
        <dbReference type="ARBA" id="ARBA00022723"/>
    </source>
</evidence>
<proteinExistence type="inferred from homology"/>
<comment type="cofactor">
    <cofactor evidence="1 9">
        <name>heme</name>
        <dbReference type="ChEBI" id="CHEBI:30413"/>
    </cofactor>
</comment>
<evidence type="ECO:0000256" key="2">
    <source>
        <dbReference type="ARBA" id="ARBA00005179"/>
    </source>
</evidence>
<keyword evidence="4 9" id="KW-0349">Heme</keyword>
<dbReference type="PRINTS" id="PR00385">
    <property type="entry name" value="P450"/>
</dbReference>
<dbReference type="GO" id="GO:0005506">
    <property type="term" value="F:iron ion binding"/>
    <property type="evidence" value="ECO:0007669"/>
    <property type="project" value="InterPro"/>
</dbReference>
<sequence length="539" mass="61146">MAFNFQLSWGIQSSAPQYTIISAFLILGTLTSLLVWRFSVWFRLRHLPGPLLASLTNFTRMSWVSTKKAHLIHQEMHRKYGDVVRLGPNMVSISDPSAILTIYPMRKGFVKNDFYVPLRPYTKNGGAVPNVFTALDEDLHMKLKYPVASFFSLSNVSKFEGLVDEVLQVIDQQLERRFASHGEIFDLTEWLQFFAFDVMGTMTFSKRYGFLEQGKDVGGMLDAIAHFMKQAAPMMQIPWLDKVLYKNQLADTLRPTPGTNIMKFVGATIQERQKLADESSDFTKAGKGDFLDRYISTQKSDASIPPWFVTAWTISNVLAGSDSVGTVMKTTMYNLLKSPETLEKLRKELSDANVSRPYPRWSEVNNLPYLDACVQEALRVHPPFAMPFERIVPEGGIHISGQYIPAGTVVGASPYVVNRHIPTYGDDAELWRPERWLEGDSDTRKKRDDGLLTFGAGRRVCLGKHIGIFEVKKLVPFLLLNYDVSLQICGSIIHIRLISEKISMVNPEGFVVENQWFFRQSNLHAQIRKIPLETGESKD</sequence>
<keyword evidence="5 9" id="KW-0479">Metal-binding</keyword>
<dbReference type="GO" id="GO:0004497">
    <property type="term" value="F:monooxygenase activity"/>
    <property type="evidence" value="ECO:0007669"/>
    <property type="project" value="UniProtKB-KW"/>
</dbReference>
<dbReference type="GO" id="GO:0016705">
    <property type="term" value="F:oxidoreductase activity, acting on paired donors, with incorporation or reduction of molecular oxygen"/>
    <property type="evidence" value="ECO:0007669"/>
    <property type="project" value="InterPro"/>
</dbReference>
<accession>A0A9W9GB81</accession>
<dbReference type="InterPro" id="IPR050121">
    <property type="entry name" value="Cytochrome_P450_monoxygenase"/>
</dbReference>